<dbReference type="Proteomes" id="UP000541421">
    <property type="component" value="Unassembled WGS sequence"/>
</dbReference>
<keyword evidence="2" id="KW-1185">Reference proteome</keyword>
<proteinExistence type="predicted"/>
<dbReference type="AlphaFoldDB" id="A0A7Y4P6R6"/>
<sequence>MMDFFKKYLLVGGLPDVVNTYLETHNIQAVREVQKEIHHYYGIDASKYDAENKLSIRRVYQTVP</sequence>
<evidence type="ECO:0000313" key="1">
    <source>
        <dbReference type="EMBL" id="NOL50010.1"/>
    </source>
</evidence>
<reference evidence="1 2" key="1">
    <citation type="submission" date="2020-05" db="EMBL/GenBank/DDBJ databases">
        <authorList>
            <person name="Niu N."/>
        </authorList>
    </citation>
    <scope>NUCLEOTIDE SEQUENCE [LARGE SCALE GENOMIC DNA]</scope>
    <source>
        <strain evidence="1 2">LMG10982</strain>
    </source>
</reference>
<evidence type="ECO:0000313" key="2">
    <source>
        <dbReference type="Proteomes" id="UP000541421"/>
    </source>
</evidence>
<protein>
    <submittedName>
        <fullName evidence="1">Uncharacterized protein</fullName>
    </submittedName>
</protein>
<dbReference type="RefSeq" id="WP_171588991.1">
    <property type="nucleotide sequence ID" value="NZ_JABGBO010000007.1"/>
</dbReference>
<organism evidence="1 2">
    <name type="scientific">Pelistega europaea</name>
    <dbReference type="NCBI Taxonomy" id="106147"/>
    <lineage>
        <taxon>Bacteria</taxon>
        <taxon>Pseudomonadati</taxon>
        <taxon>Pseudomonadota</taxon>
        <taxon>Betaproteobacteria</taxon>
        <taxon>Burkholderiales</taxon>
        <taxon>Alcaligenaceae</taxon>
        <taxon>Pelistega</taxon>
    </lineage>
</organism>
<comment type="caution">
    <text evidence="1">The sequence shown here is derived from an EMBL/GenBank/DDBJ whole genome shotgun (WGS) entry which is preliminary data.</text>
</comment>
<name>A0A7Y4P6R6_9BURK</name>
<dbReference type="EMBL" id="JABGBO010000007">
    <property type="protein sequence ID" value="NOL50010.1"/>
    <property type="molecule type" value="Genomic_DNA"/>
</dbReference>
<gene>
    <name evidence="1" type="ORF">HKX40_07655</name>
</gene>
<accession>A0A7Y4P6R6</accession>